<name>A0AAI8VK98_9PEZI</name>
<dbReference type="PANTHER" id="PTHR36124:SF4">
    <property type="entry name" value="ER-BOUND OXYGENASE MPAB_MPAB'_RUBBER OXYGENASE CATALYTIC DOMAIN-CONTAINING PROTEIN"/>
    <property type="match status" value="1"/>
</dbReference>
<organism evidence="3 4">
    <name type="scientific">Anthostomella pinea</name>
    <dbReference type="NCBI Taxonomy" id="933095"/>
    <lineage>
        <taxon>Eukaryota</taxon>
        <taxon>Fungi</taxon>
        <taxon>Dikarya</taxon>
        <taxon>Ascomycota</taxon>
        <taxon>Pezizomycotina</taxon>
        <taxon>Sordariomycetes</taxon>
        <taxon>Xylariomycetidae</taxon>
        <taxon>Xylariales</taxon>
        <taxon>Xylariaceae</taxon>
        <taxon>Anthostomella</taxon>
    </lineage>
</organism>
<keyword evidence="2" id="KW-0812">Transmembrane</keyword>
<comment type="caution">
    <text evidence="3">The sequence shown here is derived from an EMBL/GenBank/DDBJ whole genome shotgun (WGS) entry which is preliminary data.</text>
</comment>
<sequence length="364" mass="41176">MDHGLNWTGADLADLFTSGWNPWVICCAVGYLSLCMMLRNRRTNSMQGRLRLRYGAQGALAGMTLEEAYAIKSWLAEQEFPRTLSMVNPFALFKSYGIPSISGLFARAGQNAHTKAQTKSTKKKLDSSVVLANMMGRPGSQEAVQGIARVNYIHSFYRPSGKISDDDLLYTLSLFTLEIVRWVDSYEWRRLTDIERCAIAVFHKALGDELAIPYDHLPSQRDAWRDGLHWLSELDVWARAYEEEHMKPSEAAARMGNTTMDRWLQQVQTPFKTMGRKMVSVAMGPRLREAMGVIDPPPVYEVAFNALVRIRKVFLRHLRLRWPGTSLHINTTSDAKLSSDGTMTENMPHNTDQMNAPEKGCGQI</sequence>
<accession>A0AAI8VK98</accession>
<dbReference type="PANTHER" id="PTHR36124">
    <property type="match status" value="1"/>
</dbReference>
<dbReference type="AlphaFoldDB" id="A0AAI8VK98"/>
<feature type="region of interest" description="Disordered" evidence="1">
    <location>
        <begin position="333"/>
        <end position="364"/>
    </location>
</feature>
<feature type="compositionally biased region" description="Polar residues" evidence="1">
    <location>
        <begin position="333"/>
        <end position="354"/>
    </location>
</feature>
<dbReference type="InterPro" id="IPR046366">
    <property type="entry name" value="MPAB"/>
</dbReference>
<protein>
    <submittedName>
        <fullName evidence="3">Uu.00g006150.m01.CDS01</fullName>
    </submittedName>
</protein>
<reference evidence="3" key="1">
    <citation type="submission" date="2023-10" db="EMBL/GenBank/DDBJ databases">
        <authorList>
            <person name="Hackl T."/>
        </authorList>
    </citation>
    <scope>NUCLEOTIDE SEQUENCE</scope>
</reference>
<proteinExistence type="predicted"/>
<evidence type="ECO:0000256" key="2">
    <source>
        <dbReference type="SAM" id="Phobius"/>
    </source>
</evidence>
<evidence type="ECO:0000256" key="1">
    <source>
        <dbReference type="SAM" id="MobiDB-lite"/>
    </source>
</evidence>
<dbReference type="GO" id="GO:0016491">
    <property type="term" value="F:oxidoreductase activity"/>
    <property type="evidence" value="ECO:0007669"/>
    <property type="project" value="InterPro"/>
</dbReference>
<evidence type="ECO:0000313" key="4">
    <source>
        <dbReference type="Proteomes" id="UP001295740"/>
    </source>
</evidence>
<gene>
    <name evidence="3" type="ORF">KHLLAP_LOCUS6953</name>
</gene>
<evidence type="ECO:0000313" key="3">
    <source>
        <dbReference type="EMBL" id="CAJ2506485.1"/>
    </source>
</evidence>
<keyword evidence="4" id="KW-1185">Reference proteome</keyword>
<keyword evidence="2" id="KW-0472">Membrane</keyword>
<dbReference type="Proteomes" id="UP001295740">
    <property type="component" value="Unassembled WGS sequence"/>
</dbReference>
<keyword evidence="2" id="KW-1133">Transmembrane helix</keyword>
<feature type="transmembrane region" description="Helical" evidence="2">
    <location>
        <begin position="20"/>
        <end position="39"/>
    </location>
</feature>
<dbReference type="EMBL" id="CAUWAG010000008">
    <property type="protein sequence ID" value="CAJ2506485.1"/>
    <property type="molecule type" value="Genomic_DNA"/>
</dbReference>